<dbReference type="InterPro" id="IPR019734">
    <property type="entry name" value="TPR_rpt"/>
</dbReference>
<dbReference type="GO" id="GO:0006620">
    <property type="term" value="P:post-translational protein targeting to endoplasmic reticulum membrane"/>
    <property type="evidence" value="ECO:0007669"/>
    <property type="project" value="TreeGrafter"/>
</dbReference>
<keyword evidence="2" id="KW-0802">TPR repeat</keyword>
<dbReference type="OrthoDB" id="2423701at2759"/>
<sequence length="547" mass="61273">MSWLPLKDEGNSLFARGNYQAALEKYTEAINATTGNDEEDKVAVLYANRAACRLNLKRYHDAATDAKKATQLDPGYSKAWGRLATAMSALSSYSGSINAWEKAIETLKSKDEKSFSAPEAKQLQQYQEGLQAAKLAAGGASQPVRGINIPGRHGQLPWDRALSMRAELMAQGINGLPSSAWVILGAYDEFRSGVDIMKSGGRVQTPRGLMYQGHTKAIEGITNGIMRDERVFVIDDPSFPDKLRDQMIFECQATKAWETEGPEAIKEDALRRQRQNGWADVRPALAMTIRGWILRAFLESHAKHNHALAVEMTTNALEVLEWGRSTWRTVAKSDRGVIFSDTFTRCVRSHRLQYMMKECVDTASKRSPLQSAERLNEIKSEADAIIREIGDHPLDKSQEYDPGFVLSFVVYPRAAALAIKGYCHKELVKTKTLRGVEEIRDHFTNAGNCYLEAAVSYPEDDEQHIWFLHCAVDNYFQAGAPIKLTLPMLEGIRTASEKVKKIWEYSALAMQGRDQVVRDALGMEEEIKGLLRQGRYTLEDSVCPERS</sequence>
<dbReference type="Proteomes" id="UP000305948">
    <property type="component" value="Unassembled WGS sequence"/>
</dbReference>
<keyword evidence="4" id="KW-1185">Reference proteome</keyword>
<accession>A0A5C3N542</accession>
<dbReference type="SUPFAM" id="SSF48452">
    <property type="entry name" value="TPR-like"/>
    <property type="match status" value="1"/>
</dbReference>
<dbReference type="PANTHER" id="PTHR45831">
    <property type="entry name" value="LD24721P"/>
    <property type="match status" value="1"/>
</dbReference>
<dbReference type="GO" id="GO:0072380">
    <property type="term" value="C:TRC complex"/>
    <property type="evidence" value="ECO:0007669"/>
    <property type="project" value="TreeGrafter"/>
</dbReference>
<dbReference type="AlphaFoldDB" id="A0A5C3N542"/>
<evidence type="ECO:0000256" key="1">
    <source>
        <dbReference type="ARBA" id="ARBA00022737"/>
    </source>
</evidence>
<keyword evidence="1" id="KW-0677">Repeat</keyword>
<dbReference type="EMBL" id="ML213509">
    <property type="protein sequence ID" value="TFK52145.1"/>
    <property type="molecule type" value="Genomic_DNA"/>
</dbReference>
<protein>
    <submittedName>
        <fullName evidence="3">Uncharacterized protein</fullName>
    </submittedName>
</protein>
<dbReference type="STRING" id="5364.A0A5C3N542"/>
<dbReference type="PANTHER" id="PTHR45831:SF2">
    <property type="entry name" value="LD24721P"/>
    <property type="match status" value="1"/>
</dbReference>
<dbReference type="GO" id="GO:0016020">
    <property type="term" value="C:membrane"/>
    <property type="evidence" value="ECO:0007669"/>
    <property type="project" value="TreeGrafter"/>
</dbReference>
<organism evidence="3 4">
    <name type="scientific">Heliocybe sulcata</name>
    <dbReference type="NCBI Taxonomy" id="5364"/>
    <lineage>
        <taxon>Eukaryota</taxon>
        <taxon>Fungi</taxon>
        <taxon>Dikarya</taxon>
        <taxon>Basidiomycota</taxon>
        <taxon>Agaricomycotina</taxon>
        <taxon>Agaricomycetes</taxon>
        <taxon>Gloeophyllales</taxon>
        <taxon>Gloeophyllaceae</taxon>
        <taxon>Heliocybe</taxon>
    </lineage>
</organism>
<dbReference type="InterPro" id="IPR047150">
    <property type="entry name" value="SGT"/>
</dbReference>
<dbReference type="Gene3D" id="1.25.40.10">
    <property type="entry name" value="Tetratricopeptide repeat domain"/>
    <property type="match status" value="1"/>
</dbReference>
<name>A0A5C3N542_9AGAM</name>
<proteinExistence type="predicted"/>
<evidence type="ECO:0000313" key="4">
    <source>
        <dbReference type="Proteomes" id="UP000305948"/>
    </source>
</evidence>
<gene>
    <name evidence="3" type="ORF">OE88DRAFT_1657225</name>
</gene>
<evidence type="ECO:0000256" key="2">
    <source>
        <dbReference type="ARBA" id="ARBA00022803"/>
    </source>
</evidence>
<reference evidence="3 4" key="1">
    <citation type="journal article" date="2019" name="Nat. Ecol. Evol.">
        <title>Megaphylogeny resolves global patterns of mushroom evolution.</title>
        <authorList>
            <person name="Varga T."/>
            <person name="Krizsan K."/>
            <person name="Foldi C."/>
            <person name="Dima B."/>
            <person name="Sanchez-Garcia M."/>
            <person name="Sanchez-Ramirez S."/>
            <person name="Szollosi G.J."/>
            <person name="Szarkandi J.G."/>
            <person name="Papp V."/>
            <person name="Albert L."/>
            <person name="Andreopoulos W."/>
            <person name="Angelini C."/>
            <person name="Antonin V."/>
            <person name="Barry K.W."/>
            <person name="Bougher N.L."/>
            <person name="Buchanan P."/>
            <person name="Buyck B."/>
            <person name="Bense V."/>
            <person name="Catcheside P."/>
            <person name="Chovatia M."/>
            <person name="Cooper J."/>
            <person name="Damon W."/>
            <person name="Desjardin D."/>
            <person name="Finy P."/>
            <person name="Geml J."/>
            <person name="Haridas S."/>
            <person name="Hughes K."/>
            <person name="Justo A."/>
            <person name="Karasinski D."/>
            <person name="Kautmanova I."/>
            <person name="Kiss B."/>
            <person name="Kocsube S."/>
            <person name="Kotiranta H."/>
            <person name="LaButti K.M."/>
            <person name="Lechner B.E."/>
            <person name="Liimatainen K."/>
            <person name="Lipzen A."/>
            <person name="Lukacs Z."/>
            <person name="Mihaltcheva S."/>
            <person name="Morgado L.N."/>
            <person name="Niskanen T."/>
            <person name="Noordeloos M.E."/>
            <person name="Ohm R.A."/>
            <person name="Ortiz-Santana B."/>
            <person name="Ovrebo C."/>
            <person name="Racz N."/>
            <person name="Riley R."/>
            <person name="Savchenko A."/>
            <person name="Shiryaev A."/>
            <person name="Soop K."/>
            <person name="Spirin V."/>
            <person name="Szebenyi C."/>
            <person name="Tomsovsky M."/>
            <person name="Tulloss R.E."/>
            <person name="Uehling J."/>
            <person name="Grigoriev I.V."/>
            <person name="Vagvolgyi C."/>
            <person name="Papp T."/>
            <person name="Martin F.M."/>
            <person name="Miettinen O."/>
            <person name="Hibbett D.S."/>
            <person name="Nagy L.G."/>
        </authorList>
    </citation>
    <scope>NUCLEOTIDE SEQUENCE [LARGE SCALE GENOMIC DNA]</scope>
    <source>
        <strain evidence="3 4">OMC1185</strain>
    </source>
</reference>
<evidence type="ECO:0000313" key="3">
    <source>
        <dbReference type="EMBL" id="TFK52145.1"/>
    </source>
</evidence>
<dbReference type="SMART" id="SM00028">
    <property type="entry name" value="TPR"/>
    <property type="match status" value="3"/>
</dbReference>
<dbReference type="InterPro" id="IPR011990">
    <property type="entry name" value="TPR-like_helical_dom_sf"/>
</dbReference>
<dbReference type="GO" id="GO:0060090">
    <property type="term" value="F:molecular adaptor activity"/>
    <property type="evidence" value="ECO:0007669"/>
    <property type="project" value="TreeGrafter"/>
</dbReference>